<keyword evidence="8 19" id="KW-0846">Cobalamin</keyword>
<dbReference type="InterPro" id="IPR004223">
    <property type="entry name" value="VitB12-dep_Met_synth_activ_dom"/>
</dbReference>
<feature type="binding site" evidence="21">
    <location>
        <position position="879"/>
    </location>
    <ligand>
        <name>methylcob(III)alamin</name>
        <dbReference type="ChEBI" id="CHEBI:28115"/>
    </ligand>
</feature>
<feature type="domain" description="AdoMet activation" evidence="25">
    <location>
        <begin position="916"/>
        <end position="1253"/>
    </location>
</feature>
<dbReference type="PROSITE" id="PS50970">
    <property type="entry name" value="HCY"/>
    <property type="match status" value="1"/>
</dbReference>
<dbReference type="PROSITE" id="PS50972">
    <property type="entry name" value="PTERIN_BINDING"/>
    <property type="match status" value="1"/>
</dbReference>
<dbReference type="Pfam" id="PF00809">
    <property type="entry name" value="Pterin_bind"/>
    <property type="match status" value="1"/>
</dbReference>
<dbReference type="GO" id="GO:0008705">
    <property type="term" value="F:methionine synthase activity"/>
    <property type="evidence" value="ECO:0007669"/>
    <property type="project" value="UniProtKB-UniRule"/>
</dbReference>
<evidence type="ECO:0000259" key="25">
    <source>
        <dbReference type="PROSITE" id="PS50974"/>
    </source>
</evidence>
<feature type="binding site" evidence="21">
    <location>
        <begin position="775"/>
        <end position="779"/>
    </location>
    <ligand>
        <name>methylcob(III)alamin</name>
        <dbReference type="ChEBI" id="CHEBI:28115"/>
    </ligand>
</feature>
<sequence>MEVTMEITETLKRRIMVFDGGMGTMIQALRFKEEDFRGQEFVDHPKSLKGNNDLLSLTQPESIYEIHKAYLEAGADFVETNTFSGTSIAQADYGLENIVYRLNKESAQLAKRAATDVGESTGVKRYVAGSVGPTNKTLSVSPSVERPDYRNITFDELVTSYSEQVKGLLDGGADVLLVETIFDTANAKAALFAIDQVFDEAEYAMFKGMPIFISGTVVDKSGRTLSGQTGQAFVISVSHANPLCLGLNCALGAQEMRPFIEIVGKYTDAFVICYPNAGLPNTFGGYDETPEVTAGLLAEFAKDGLVNIVGGCCGTTPEHIRAIADAVKPFSPRIPPTNPHKDCMMLSGLEPRVINKYTNFVNIGERCNVSGSKRFSRLIQKKKFDDALAVAKEQVEMGAQILDINMDEGLLDGKSMMSKFVNLISSEPDAAKVPLCIDSSNFNVVLAGLKCTQGKCIVNSISLKEGEKDFIEKATLVRRFGAAVVVMAFDEEGQATTSADKVRICERSYRILVDKVKFDPNDIIFDPNILTIGTGMEEHNEYAINFIQATRMIKELLPGCRVSGGLSNLSFSFRGMDVIREAMHSVFLYHAIKAGLDMGIVNAGNLPVYDDIQKNLLRLCEDIIWNKDPEATDKLLKFAQTAGKGGKKLVENEEWRSWDVEERLKHSLVKGIDKYVIEDTAECRLDTEKYPRTLNVIEGPLMNGMSVVGNLFGAGKMFLPQVIKSARVMKKAVGFLIPFLEQEKQEKASRMAELGMQVDDNNPYSGTVVIATVKGDVHDIGKNIVAVVLGCNNYRVIDLGVMTPCERILQTAIDEKADIVGLSGLITPSLDEMIHVAKEMERRGMKTPLLIGGATTSRTHTAVKISPRYSQPTIHVLDASKSVVVCSNLLNNDTKMDYVDEVAEEYEELRQDHYDSLLDRRYLTLAKCRNAGLKINWRDTNIVPPSFIGTRTFHDYNIEKLVPYIDWKPFFDVWQLRGKYPNRGYPKIFNDKNVGEEALRIFDEAKDMLQQVITDGSLRMEGMVGFYPCNSIGDDIHVHSMADTQPSSVLYGLRQQVEKEAESNEPYYCLSDFIAPKSSGKTDYIGMFVVSCFGAAELCAKYEAEMDDFNSILVKALADRLAEAFAEALHEKVRTVLWPYSTSEDLSAGDLLRVRYQGIRPAPGYPSQPDHTEKLSMWKLMCAEEAIGTSLTESLAMNPAASVSGLYFAHPQATYFAVGKITNDQVTDYANRKGVSVQEVETWLSPILAYDRD</sequence>
<dbReference type="GO" id="GO:0008270">
    <property type="term" value="F:zinc ion binding"/>
    <property type="evidence" value="ECO:0007669"/>
    <property type="project" value="UniProtKB-UniRule"/>
</dbReference>
<dbReference type="InterPro" id="IPR036594">
    <property type="entry name" value="Meth_synthase_dom"/>
</dbReference>
<dbReference type="InterPro" id="IPR033706">
    <property type="entry name" value="Met_synthase_B12-bd"/>
</dbReference>
<feature type="binding site" evidence="21">
    <location>
        <position position="698"/>
    </location>
    <ligand>
        <name>methylcob(III)alamin</name>
        <dbReference type="ChEBI" id="CHEBI:28115"/>
    </ligand>
</feature>
<dbReference type="CDD" id="cd02069">
    <property type="entry name" value="methionine_synthase_B12_BD"/>
    <property type="match status" value="1"/>
</dbReference>
<organism evidence="28">
    <name type="scientific">Phallusia mammillata</name>
    <dbReference type="NCBI Taxonomy" id="59560"/>
    <lineage>
        <taxon>Eukaryota</taxon>
        <taxon>Metazoa</taxon>
        <taxon>Chordata</taxon>
        <taxon>Tunicata</taxon>
        <taxon>Ascidiacea</taxon>
        <taxon>Phlebobranchia</taxon>
        <taxon>Ascidiidae</taxon>
        <taxon>Phallusia</taxon>
    </lineage>
</organism>
<feature type="binding site" evidence="21">
    <location>
        <position position="827"/>
    </location>
    <ligand>
        <name>methylcob(III)alamin</name>
        <dbReference type="ChEBI" id="CHEBI:28115"/>
    </ligand>
</feature>
<dbReference type="EMBL" id="LR788207">
    <property type="protein sequence ID" value="CAB3264069.1"/>
    <property type="molecule type" value="mRNA"/>
</dbReference>
<proteinExistence type="evidence at transcript level"/>
<evidence type="ECO:0000256" key="1">
    <source>
        <dbReference type="ARBA" id="ARBA00001947"/>
    </source>
</evidence>
<dbReference type="GO" id="GO:0005829">
    <property type="term" value="C:cytosol"/>
    <property type="evidence" value="ECO:0007669"/>
    <property type="project" value="TreeGrafter"/>
</dbReference>
<comment type="function">
    <text evidence="17">Catalyzes the transfer of a methyl group from methylcob(III)alamin (MeCbl) to homocysteine, yielding enzyme-bound cob(I)alamin and methionine in the cytosol. MeCbl is an active form of cobalamin (vitamin B12) used as a cofactor for methionine biosynthesis. Cob(I)alamin form is regenerated to MeCbl by a transfer of a methyl group from 5-methyltetrahydrofolate. The processing of cobalamin in the cytosol occurs in a multiprotein complex composed of at least MMACHC, MMADHC, MTRR (methionine synthase reductase) and MTR which may contribute to shuttle safely and efficiently cobalamin towards MTR in order to produce methionine.</text>
</comment>
<feature type="binding site" evidence="20 22">
    <location>
        <position position="313"/>
    </location>
    <ligand>
        <name>Zn(2+)</name>
        <dbReference type="ChEBI" id="CHEBI:29105"/>
    </ligand>
</feature>
<evidence type="ECO:0000256" key="19">
    <source>
        <dbReference type="PIRNR" id="PIRNR000381"/>
    </source>
</evidence>
<dbReference type="InterPro" id="IPR011822">
    <property type="entry name" value="MetH"/>
</dbReference>
<feature type="domain" description="Hcy-binding" evidence="23">
    <location>
        <begin position="4"/>
        <end position="327"/>
    </location>
</feature>
<dbReference type="GO" id="GO:0031419">
    <property type="term" value="F:cobalamin binding"/>
    <property type="evidence" value="ECO:0007669"/>
    <property type="project" value="UniProtKB-UniRule"/>
</dbReference>
<evidence type="ECO:0000256" key="9">
    <source>
        <dbReference type="ARBA" id="ARBA00022679"/>
    </source>
</evidence>
<keyword evidence="12" id="KW-0677">Repeat</keyword>
<dbReference type="SUPFAM" id="SSF47644">
    <property type="entry name" value="Methionine synthase domain"/>
    <property type="match status" value="1"/>
</dbReference>
<comment type="domain">
    <text evidence="19">Modular enzyme with four functionally distinct domains. The isolated Hcy-binding domain catalyzes methyl transfer from free methylcobalamin to homocysteine. The Hcy-binding domain in association with the pterin-binding domain catalyzes the methylation of cob(I)alamin by methyltetrahydrofolate and the methylation of homocysteine. The B12-binding domain binds the cofactor. The AdoMet activation domain binds S-adenosyl-L-methionine. Under aerobic conditions cob(I)alamin can be converted to inactive cob(II)alamin. Reductive methylation by S-adenosyl-L-methionine and flavodoxin regenerates methylcobalamin.</text>
</comment>
<dbReference type="SUPFAM" id="SSF56507">
    <property type="entry name" value="Methionine synthase activation domain-like"/>
    <property type="match status" value="1"/>
</dbReference>
<keyword evidence="13 19" id="KW-0862">Zinc</keyword>
<evidence type="ECO:0000256" key="10">
    <source>
        <dbReference type="ARBA" id="ARBA00022691"/>
    </source>
</evidence>
<evidence type="ECO:0000256" key="14">
    <source>
        <dbReference type="ARBA" id="ARBA00023167"/>
    </source>
</evidence>
<evidence type="ECO:0000256" key="8">
    <source>
        <dbReference type="ARBA" id="ARBA00022628"/>
    </source>
</evidence>
<dbReference type="NCBIfam" id="TIGR02082">
    <property type="entry name" value="metH"/>
    <property type="match status" value="1"/>
</dbReference>
<dbReference type="Pfam" id="PF02574">
    <property type="entry name" value="S-methyl_trans"/>
    <property type="match status" value="1"/>
</dbReference>
<evidence type="ECO:0000256" key="20">
    <source>
        <dbReference type="PIRSR" id="PIRSR000381-1"/>
    </source>
</evidence>
<comment type="cofactor">
    <cofactor evidence="1 19 22">
        <name>Zn(2+)</name>
        <dbReference type="ChEBI" id="CHEBI:29105"/>
    </cofactor>
</comment>
<dbReference type="SUPFAM" id="SSF52242">
    <property type="entry name" value="Cobalamin (vitamin B12)-binding domain"/>
    <property type="match status" value="1"/>
</dbReference>
<dbReference type="FunFam" id="3.20.20.20:FF:000002">
    <property type="entry name" value="Methionine synthase"/>
    <property type="match status" value="1"/>
</dbReference>
<dbReference type="SUPFAM" id="SSF82282">
    <property type="entry name" value="Homocysteine S-methyltransferase"/>
    <property type="match status" value="1"/>
</dbReference>
<keyword evidence="14 19" id="KW-0486">Methionine biosynthesis</keyword>
<name>A0A6F9DLQ9_9ASCI</name>
<keyword evidence="7 19" id="KW-0028">Amino-acid biosynthesis</keyword>
<dbReference type="FunFam" id="3.20.20.330:FF:000001">
    <property type="entry name" value="Methionine synthase"/>
    <property type="match status" value="1"/>
</dbReference>
<dbReference type="Pfam" id="PF02607">
    <property type="entry name" value="B12-binding_2"/>
    <property type="match status" value="1"/>
</dbReference>
<feature type="domain" description="B12-binding N-terminal" evidence="27">
    <location>
        <begin position="651"/>
        <end position="748"/>
    </location>
</feature>
<dbReference type="GO" id="GO:0032259">
    <property type="term" value="P:methylation"/>
    <property type="evidence" value="ECO:0007669"/>
    <property type="project" value="UniProtKB-KW"/>
</dbReference>
<evidence type="ECO:0000256" key="13">
    <source>
        <dbReference type="ARBA" id="ARBA00022833"/>
    </source>
</evidence>
<evidence type="ECO:0000259" key="23">
    <source>
        <dbReference type="PROSITE" id="PS50970"/>
    </source>
</evidence>
<feature type="binding site" description="axial binding residue" evidence="20">
    <location>
        <position position="778"/>
    </location>
    <ligand>
        <name>methylcob(III)alamin</name>
        <dbReference type="ChEBI" id="CHEBI:28115"/>
    </ligand>
    <ligandPart>
        <name>Co</name>
        <dbReference type="ChEBI" id="CHEBI:27638"/>
    </ligandPart>
</feature>
<comment type="subunit">
    <text evidence="18">Monomer. Dimer. Forms a multiprotein complex with MMACHC, MMADHC and MTRR.</text>
</comment>
<comment type="cofactor">
    <cofactor evidence="2 19 20">
        <name>methylcob(III)alamin</name>
        <dbReference type="ChEBI" id="CHEBI:28115"/>
    </cofactor>
</comment>
<feature type="domain" description="B12-binding" evidence="26">
    <location>
        <begin position="765"/>
        <end position="900"/>
    </location>
</feature>
<evidence type="ECO:0000256" key="3">
    <source>
        <dbReference type="ARBA" id="ARBA00005178"/>
    </source>
</evidence>
<dbReference type="FunFam" id="3.40.50.280:FF:000001">
    <property type="entry name" value="Methionine synthase"/>
    <property type="match status" value="1"/>
</dbReference>
<evidence type="ECO:0000256" key="2">
    <source>
        <dbReference type="ARBA" id="ARBA00001956"/>
    </source>
</evidence>
<evidence type="ECO:0000256" key="6">
    <source>
        <dbReference type="ARBA" id="ARBA00022603"/>
    </source>
</evidence>
<dbReference type="InterPro" id="IPR006158">
    <property type="entry name" value="Cobalamin-bd"/>
</dbReference>
<feature type="binding site" evidence="21">
    <location>
        <position position="823"/>
    </location>
    <ligand>
        <name>methylcob(III)alamin</name>
        <dbReference type="ChEBI" id="CHEBI:28115"/>
    </ligand>
</feature>
<evidence type="ECO:0000256" key="15">
    <source>
        <dbReference type="ARBA" id="ARBA00023285"/>
    </source>
</evidence>
<comment type="function">
    <text evidence="19">Catalyzes the transfer of a methyl group from methyl-cobalamin to homocysteine, yielding enzyme-bound cob(I)alamin and methionine. Subsequently, remethylates the cofactor using methyltetrahydrofolate.</text>
</comment>
<dbReference type="InterPro" id="IPR036724">
    <property type="entry name" value="Cobalamin-bd_sf"/>
</dbReference>
<keyword evidence="6 19" id="KW-0489">Methyltransferase</keyword>
<dbReference type="Gene3D" id="3.20.20.20">
    <property type="entry name" value="Dihydropteroate synthase-like"/>
    <property type="match status" value="1"/>
</dbReference>
<dbReference type="Gene3D" id="3.40.50.280">
    <property type="entry name" value="Cobalamin-binding domain"/>
    <property type="match status" value="1"/>
</dbReference>
<dbReference type="FunFam" id="1.10.1240.10:FF:000001">
    <property type="entry name" value="Methionine synthase"/>
    <property type="match status" value="1"/>
</dbReference>
<dbReference type="InterPro" id="IPR000489">
    <property type="entry name" value="Pterin-binding_dom"/>
</dbReference>
<protein>
    <recommendedName>
        <fullName evidence="5 19">Methionine synthase</fullName>
        <ecNumber evidence="5 19">2.1.1.13</ecNumber>
    </recommendedName>
    <alternativeName>
        <fullName evidence="19">5-methyltetrahydrofolate--homocysteine methyltransferase</fullName>
    </alternativeName>
</protein>
<evidence type="ECO:0000259" key="26">
    <source>
        <dbReference type="PROSITE" id="PS51332"/>
    </source>
</evidence>
<comment type="catalytic activity">
    <reaction evidence="16">
        <text>(6S)-5-methyl-5,6,7,8-tetrahydrofolate + L-homocysteine = (6S)-5,6,7,8-tetrahydrofolate + L-methionine</text>
        <dbReference type="Rhea" id="RHEA:11172"/>
        <dbReference type="ChEBI" id="CHEBI:18608"/>
        <dbReference type="ChEBI" id="CHEBI:57453"/>
        <dbReference type="ChEBI" id="CHEBI:57844"/>
        <dbReference type="ChEBI" id="CHEBI:58199"/>
        <dbReference type="EC" id="2.1.1.13"/>
    </reaction>
    <physiologicalReaction direction="left-to-right" evidence="16">
        <dbReference type="Rhea" id="RHEA:11173"/>
    </physiologicalReaction>
</comment>
<keyword evidence="15 19" id="KW-0170">Cobalt</keyword>
<evidence type="ECO:0000256" key="11">
    <source>
        <dbReference type="ARBA" id="ARBA00022723"/>
    </source>
</evidence>
<dbReference type="Gene3D" id="1.10.1240.10">
    <property type="entry name" value="Methionine synthase domain"/>
    <property type="match status" value="1"/>
</dbReference>
<dbReference type="GO" id="GO:0046653">
    <property type="term" value="P:tetrahydrofolate metabolic process"/>
    <property type="evidence" value="ECO:0007669"/>
    <property type="project" value="TreeGrafter"/>
</dbReference>
<dbReference type="EC" id="2.1.1.13" evidence="5 19"/>
<evidence type="ECO:0000256" key="21">
    <source>
        <dbReference type="PIRSR" id="PIRSR000381-2"/>
    </source>
</evidence>
<feature type="binding site" evidence="21">
    <location>
        <position position="1160"/>
    </location>
    <ligand>
        <name>S-adenosyl-L-methionine</name>
        <dbReference type="ChEBI" id="CHEBI:59789"/>
    </ligand>
</feature>
<dbReference type="InterPro" id="IPR050554">
    <property type="entry name" value="Met_Synthase/Corrinoid"/>
</dbReference>
<dbReference type="AlphaFoldDB" id="A0A6F9DLQ9"/>
<evidence type="ECO:0000313" key="28">
    <source>
        <dbReference type="EMBL" id="CAB3264069.1"/>
    </source>
</evidence>
<evidence type="ECO:0000256" key="16">
    <source>
        <dbReference type="ARBA" id="ARBA00052545"/>
    </source>
</evidence>
<dbReference type="Gene3D" id="3.10.196.10">
    <property type="entry name" value="Vitamin B12-dependent methionine synthase, activation domain"/>
    <property type="match status" value="1"/>
</dbReference>
<dbReference type="SMART" id="SM01018">
    <property type="entry name" value="B12-binding_2"/>
    <property type="match status" value="1"/>
</dbReference>
<dbReference type="SUPFAM" id="SSF51717">
    <property type="entry name" value="Dihydropteroate synthetase-like"/>
    <property type="match status" value="1"/>
</dbReference>
<keyword evidence="10 19" id="KW-0949">S-adenosyl-L-methionine</keyword>
<dbReference type="NCBIfam" id="NF007024">
    <property type="entry name" value="PRK09490.1"/>
    <property type="match status" value="1"/>
</dbReference>
<dbReference type="PIRSF" id="PIRSF000381">
    <property type="entry name" value="MetH"/>
    <property type="match status" value="1"/>
</dbReference>
<evidence type="ECO:0000256" key="4">
    <source>
        <dbReference type="ARBA" id="ARBA00010398"/>
    </source>
</evidence>
<dbReference type="GO" id="GO:0050667">
    <property type="term" value="P:homocysteine metabolic process"/>
    <property type="evidence" value="ECO:0007669"/>
    <property type="project" value="TreeGrafter"/>
</dbReference>
<dbReference type="InterPro" id="IPR003759">
    <property type="entry name" value="Cbl-bd_cap"/>
</dbReference>
<evidence type="ECO:0000256" key="5">
    <source>
        <dbReference type="ARBA" id="ARBA00012032"/>
    </source>
</evidence>
<dbReference type="InterPro" id="IPR011005">
    <property type="entry name" value="Dihydropteroate_synth-like_sf"/>
</dbReference>
<dbReference type="PANTHER" id="PTHR45833:SF1">
    <property type="entry name" value="METHIONINE SYNTHASE"/>
    <property type="match status" value="1"/>
</dbReference>
<dbReference type="PROSITE" id="PS51332">
    <property type="entry name" value="B12_BINDING"/>
    <property type="match status" value="1"/>
</dbReference>
<dbReference type="Gene3D" id="1.10.288.10">
    <property type="entry name" value="Cobalamin-dependent Methionine Synthase, domain 2"/>
    <property type="match status" value="1"/>
</dbReference>
<comment type="pathway">
    <text evidence="3 19">Amino-acid biosynthesis; L-methionine biosynthesis via de novo pathway; L-methionine from L-homocysteine (MetH route): step 1/1.</text>
</comment>
<evidence type="ECO:0000259" key="27">
    <source>
        <dbReference type="PROSITE" id="PS51337"/>
    </source>
</evidence>
<evidence type="ECO:0000256" key="7">
    <source>
        <dbReference type="ARBA" id="ARBA00022605"/>
    </source>
</evidence>
<dbReference type="InterPro" id="IPR036589">
    <property type="entry name" value="HCY_dom_sf"/>
</dbReference>
<dbReference type="CDD" id="cd00740">
    <property type="entry name" value="MeTr"/>
    <property type="match status" value="1"/>
</dbReference>
<feature type="binding site" evidence="20 22">
    <location>
        <position position="249"/>
    </location>
    <ligand>
        <name>Zn(2+)</name>
        <dbReference type="ChEBI" id="CHEBI:29105"/>
    </ligand>
</feature>
<dbReference type="PROSITE" id="PS50974">
    <property type="entry name" value="ADOMET_ACTIVATION"/>
    <property type="match status" value="1"/>
</dbReference>
<evidence type="ECO:0000256" key="17">
    <source>
        <dbReference type="ARBA" id="ARBA00059908"/>
    </source>
</evidence>
<dbReference type="Gene3D" id="3.20.20.330">
    <property type="entry name" value="Homocysteine-binding-like domain"/>
    <property type="match status" value="1"/>
</dbReference>
<feature type="binding site" evidence="21">
    <location>
        <position position="966"/>
    </location>
    <ligand>
        <name>S-adenosyl-L-methionine</name>
        <dbReference type="ChEBI" id="CHEBI:59789"/>
    </ligand>
</feature>
<evidence type="ECO:0000256" key="18">
    <source>
        <dbReference type="ARBA" id="ARBA00064177"/>
    </source>
</evidence>
<gene>
    <name evidence="28" type="primary">Mtrr-001</name>
</gene>
<evidence type="ECO:0000256" key="12">
    <source>
        <dbReference type="ARBA" id="ARBA00022737"/>
    </source>
</evidence>
<keyword evidence="9 19" id="KW-0808">Transferase</keyword>
<feature type="binding site" evidence="20 22">
    <location>
        <position position="312"/>
    </location>
    <ligand>
        <name>Zn(2+)</name>
        <dbReference type="ChEBI" id="CHEBI:29105"/>
    </ligand>
</feature>
<feature type="domain" description="Pterin-binding" evidence="24">
    <location>
        <begin position="360"/>
        <end position="621"/>
    </location>
</feature>
<dbReference type="InterPro" id="IPR037010">
    <property type="entry name" value="VitB12-dep_Met_synth_activ_sf"/>
</dbReference>
<dbReference type="InterPro" id="IPR003726">
    <property type="entry name" value="HCY_dom"/>
</dbReference>
<reference evidence="28" key="1">
    <citation type="submission" date="2020-04" db="EMBL/GenBank/DDBJ databases">
        <authorList>
            <person name="Neveu A P."/>
        </authorList>
    </citation>
    <scope>NUCLEOTIDE SEQUENCE</scope>
    <source>
        <tissue evidence="28">Whole embryo</tissue>
    </source>
</reference>
<evidence type="ECO:0000259" key="24">
    <source>
        <dbReference type="PROSITE" id="PS50972"/>
    </source>
</evidence>
<dbReference type="UniPathway" id="UPA00051">
    <property type="reaction ID" value="UER00081"/>
</dbReference>
<dbReference type="PANTHER" id="PTHR45833">
    <property type="entry name" value="METHIONINE SYNTHASE"/>
    <property type="match status" value="1"/>
</dbReference>
<dbReference type="Pfam" id="PF02310">
    <property type="entry name" value="B12-binding"/>
    <property type="match status" value="1"/>
</dbReference>
<keyword evidence="11 19" id="KW-0479">Metal-binding</keyword>
<evidence type="ECO:0000256" key="22">
    <source>
        <dbReference type="PROSITE-ProRule" id="PRU00333"/>
    </source>
</evidence>
<feature type="binding site" evidence="21">
    <location>
        <begin position="1215"/>
        <end position="1216"/>
    </location>
    <ligand>
        <name>S-adenosyl-L-methionine</name>
        <dbReference type="ChEBI" id="CHEBI:59789"/>
    </ligand>
</feature>
<dbReference type="PROSITE" id="PS51337">
    <property type="entry name" value="B12_BINDING_NTER"/>
    <property type="match status" value="1"/>
</dbReference>
<accession>A0A6F9DLQ9</accession>
<comment type="similarity">
    <text evidence="4">Belongs to the vitamin-B12 dependent methionine synthase family.</text>
</comment>
<dbReference type="Pfam" id="PF02965">
    <property type="entry name" value="Met_synt_B12"/>
    <property type="match status" value="1"/>
</dbReference>